<feature type="domain" description="Histidine kinase" evidence="11">
    <location>
        <begin position="350"/>
        <end position="579"/>
    </location>
</feature>
<dbReference type="GO" id="GO:0005524">
    <property type="term" value="F:ATP binding"/>
    <property type="evidence" value="ECO:0007669"/>
    <property type="project" value="UniProtKB-KW"/>
</dbReference>
<organism evidence="15 16">
    <name type="scientific">Trinickia soli</name>
    <dbReference type="NCBI Taxonomy" id="380675"/>
    <lineage>
        <taxon>Bacteria</taxon>
        <taxon>Pseudomonadati</taxon>
        <taxon>Pseudomonadota</taxon>
        <taxon>Betaproteobacteria</taxon>
        <taxon>Burkholderiales</taxon>
        <taxon>Burkholderiaceae</taxon>
        <taxon>Trinickia</taxon>
    </lineage>
</organism>
<evidence type="ECO:0000256" key="2">
    <source>
        <dbReference type="ARBA" id="ARBA00012438"/>
    </source>
</evidence>
<dbReference type="InterPro" id="IPR013656">
    <property type="entry name" value="PAS_4"/>
</dbReference>
<keyword evidence="8" id="KW-0902">Two-component regulatory system</keyword>
<keyword evidence="6 15" id="KW-0418">Kinase</keyword>
<dbReference type="Gene3D" id="3.30.565.10">
    <property type="entry name" value="Histidine kinase-like ATPase, C-terminal domain"/>
    <property type="match status" value="1"/>
</dbReference>
<dbReference type="InterPro" id="IPR003661">
    <property type="entry name" value="HisK_dim/P_dom"/>
</dbReference>
<evidence type="ECO:0000256" key="7">
    <source>
        <dbReference type="ARBA" id="ARBA00022840"/>
    </source>
</evidence>
<dbReference type="PROSITE" id="PS50113">
    <property type="entry name" value="PAC"/>
    <property type="match status" value="1"/>
</dbReference>
<protein>
    <recommendedName>
        <fullName evidence="2">histidine kinase</fullName>
        <ecNumber evidence="2">2.7.13.3</ecNumber>
    </recommendedName>
</protein>
<feature type="region of interest" description="Disordered" evidence="10">
    <location>
        <begin position="177"/>
        <end position="204"/>
    </location>
</feature>
<dbReference type="PROSITE" id="PS50112">
    <property type="entry name" value="PAS"/>
    <property type="match status" value="1"/>
</dbReference>
<dbReference type="PROSITE" id="PS50110">
    <property type="entry name" value="RESPONSE_REGULATORY"/>
    <property type="match status" value="1"/>
</dbReference>
<dbReference type="PANTHER" id="PTHR43065:SF49">
    <property type="entry name" value="HISTIDINE KINASE"/>
    <property type="match status" value="1"/>
</dbReference>
<comment type="catalytic activity">
    <reaction evidence="1">
        <text>ATP + protein L-histidine = ADP + protein N-phospho-L-histidine.</text>
        <dbReference type="EC" id="2.7.13.3"/>
    </reaction>
</comment>
<dbReference type="InterPro" id="IPR001789">
    <property type="entry name" value="Sig_transdc_resp-reg_receiver"/>
</dbReference>
<evidence type="ECO:0000256" key="1">
    <source>
        <dbReference type="ARBA" id="ARBA00000085"/>
    </source>
</evidence>
<dbReference type="InterPro" id="IPR035965">
    <property type="entry name" value="PAS-like_dom_sf"/>
</dbReference>
<keyword evidence="7" id="KW-0067">ATP-binding</keyword>
<dbReference type="Gene3D" id="3.30.450.20">
    <property type="entry name" value="PAS domain"/>
    <property type="match status" value="2"/>
</dbReference>
<proteinExistence type="predicted"/>
<feature type="domain" description="Response regulatory" evidence="12">
    <location>
        <begin position="601"/>
        <end position="717"/>
    </location>
</feature>
<dbReference type="EMBL" id="PNYB01000014">
    <property type="protein sequence ID" value="PMS22258.1"/>
    <property type="molecule type" value="Genomic_DNA"/>
</dbReference>
<dbReference type="Pfam" id="PF00989">
    <property type="entry name" value="PAS"/>
    <property type="match status" value="1"/>
</dbReference>
<dbReference type="EC" id="2.7.13.3" evidence="2"/>
<dbReference type="InterPro" id="IPR004358">
    <property type="entry name" value="Sig_transdc_His_kin-like_C"/>
</dbReference>
<evidence type="ECO:0000256" key="8">
    <source>
        <dbReference type="ARBA" id="ARBA00023012"/>
    </source>
</evidence>
<dbReference type="Pfam" id="PF00072">
    <property type="entry name" value="Response_reg"/>
    <property type="match status" value="1"/>
</dbReference>
<dbReference type="InterPro" id="IPR036097">
    <property type="entry name" value="HisK_dim/P_sf"/>
</dbReference>
<keyword evidence="16" id="KW-1185">Reference proteome</keyword>
<dbReference type="GO" id="GO:0000155">
    <property type="term" value="F:phosphorelay sensor kinase activity"/>
    <property type="evidence" value="ECO:0007669"/>
    <property type="project" value="InterPro"/>
</dbReference>
<dbReference type="CDD" id="cd00130">
    <property type="entry name" value="PAS"/>
    <property type="match status" value="1"/>
</dbReference>
<evidence type="ECO:0000256" key="4">
    <source>
        <dbReference type="ARBA" id="ARBA00022679"/>
    </source>
</evidence>
<dbReference type="SMART" id="SM00387">
    <property type="entry name" value="HATPase_c"/>
    <property type="match status" value="1"/>
</dbReference>
<dbReference type="SMART" id="SM00091">
    <property type="entry name" value="PAS"/>
    <property type="match status" value="2"/>
</dbReference>
<dbReference type="PANTHER" id="PTHR43065">
    <property type="entry name" value="SENSOR HISTIDINE KINASE"/>
    <property type="match status" value="1"/>
</dbReference>
<dbReference type="Proteomes" id="UP000235347">
    <property type="component" value="Unassembled WGS sequence"/>
</dbReference>
<dbReference type="Gene3D" id="3.40.50.2300">
    <property type="match status" value="1"/>
</dbReference>
<name>A0A2N7VYQ4_9BURK</name>
<dbReference type="InterPro" id="IPR000014">
    <property type="entry name" value="PAS"/>
</dbReference>
<dbReference type="SMART" id="SM00388">
    <property type="entry name" value="HisKA"/>
    <property type="match status" value="1"/>
</dbReference>
<evidence type="ECO:0000256" key="5">
    <source>
        <dbReference type="ARBA" id="ARBA00022741"/>
    </source>
</evidence>
<dbReference type="InterPro" id="IPR005467">
    <property type="entry name" value="His_kinase_dom"/>
</dbReference>
<dbReference type="InterPro" id="IPR000700">
    <property type="entry name" value="PAS-assoc_C"/>
</dbReference>
<dbReference type="Pfam" id="PF08448">
    <property type="entry name" value="PAS_4"/>
    <property type="match status" value="1"/>
</dbReference>
<feature type="region of interest" description="Disordered" evidence="10">
    <location>
        <begin position="1"/>
        <end position="20"/>
    </location>
</feature>
<dbReference type="SUPFAM" id="SSF47384">
    <property type="entry name" value="Homodimeric domain of signal transducing histidine kinase"/>
    <property type="match status" value="1"/>
</dbReference>
<gene>
    <name evidence="15" type="ORF">C0Z19_16875</name>
</gene>
<evidence type="ECO:0000256" key="9">
    <source>
        <dbReference type="PROSITE-ProRule" id="PRU00169"/>
    </source>
</evidence>
<keyword evidence="5" id="KW-0547">Nucleotide-binding</keyword>
<dbReference type="GO" id="GO:0006355">
    <property type="term" value="P:regulation of DNA-templated transcription"/>
    <property type="evidence" value="ECO:0007669"/>
    <property type="project" value="InterPro"/>
</dbReference>
<dbReference type="NCBIfam" id="TIGR00229">
    <property type="entry name" value="sensory_box"/>
    <property type="match status" value="1"/>
</dbReference>
<evidence type="ECO:0000256" key="6">
    <source>
        <dbReference type="ARBA" id="ARBA00022777"/>
    </source>
</evidence>
<dbReference type="SUPFAM" id="SSF55874">
    <property type="entry name" value="ATPase domain of HSP90 chaperone/DNA topoisomerase II/histidine kinase"/>
    <property type="match status" value="1"/>
</dbReference>
<evidence type="ECO:0000259" key="13">
    <source>
        <dbReference type="PROSITE" id="PS50112"/>
    </source>
</evidence>
<dbReference type="InterPro" id="IPR003594">
    <property type="entry name" value="HATPase_dom"/>
</dbReference>
<dbReference type="InterPro" id="IPR036890">
    <property type="entry name" value="HATPase_C_sf"/>
</dbReference>
<sequence>MIQARPRSGRTWRTPPIEPEAEHTVKRVLPNPGKRLTVRGTELHADDSPEVAHRKLARIAFDEASTFIALLGCDGTVLECNRGALGKSVPLPAEMLGRPLAETFWASASQRDSHALLQHALARAAAGETVRFDALSPQAHPGAAPVIVESTLRPVRDDAGTITFVLFEAREATQQRRNEAALHAGKAQAQAEAEAQADRGHAASAQLQQTEQRFRLLVESVVDYAIFMLDVDGYVTSWNAGAQRIKGYGADEIVGQHFSRFYSEEDQRNGVPKRVLQTAARSGKFEGEGWRVRKDGSRFWANVLVDAIKGPDGEVIGFAKVTRDLTEKRNIEAQLRQSQKMEAIGQLTGGIAHDFNNLLQVVIGSLEGLQRRAGALLGSPRGADMQRFIDNALRGANRAANLTGRLLAFSRRQTLDAKPTDVGKLVTGLSDLLRRTLGEAISIASVNADDLWRVSVDANQLESALLNLAVNARDAMPSGGKLTIETANTGLDEKYTSQFDGLEPGQFVVIAVSDTGVGMSADVIERAFEPFFTTKEVGHGTGLGLSQVYGFVRQSGGHVRVYSEVGEGTTVKLFLPRLASDAVHDEPAEHRPVAASRGGETILVVEDDESVRTAASDMLRELGYRVVTAEDGASALRLIGERPEIRLLFTDVGLPGGMNGRQLAEAARASRPELPVLFTTGYARNAIVHHGRLDPGINLLSKPFTYVELADKLSRILADAPGAAR</sequence>
<dbReference type="Pfam" id="PF00512">
    <property type="entry name" value="HisKA"/>
    <property type="match status" value="1"/>
</dbReference>
<keyword evidence="4" id="KW-0808">Transferase</keyword>
<feature type="modified residue" description="4-aspartylphosphate" evidence="9">
    <location>
        <position position="651"/>
    </location>
</feature>
<feature type="domain" description="PAS" evidence="13">
    <location>
        <begin position="210"/>
        <end position="283"/>
    </location>
</feature>
<evidence type="ECO:0000259" key="11">
    <source>
        <dbReference type="PROSITE" id="PS50109"/>
    </source>
</evidence>
<dbReference type="AlphaFoldDB" id="A0A2N7VYQ4"/>
<dbReference type="Pfam" id="PF02518">
    <property type="entry name" value="HATPase_c"/>
    <property type="match status" value="1"/>
</dbReference>
<dbReference type="InterPro" id="IPR011006">
    <property type="entry name" value="CheY-like_superfamily"/>
</dbReference>
<dbReference type="InterPro" id="IPR013767">
    <property type="entry name" value="PAS_fold"/>
</dbReference>
<dbReference type="SMART" id="SM00448">
    <property type="entry name" value="REC"/>
    <property type="match status" value="1"/>
</dbReference>
<evidence type="ECO:0000259" key="14">
    <source>
        <dbReference type="PROSITE" id="PS50113"/>
    </source>
</evidence>
<dbReference type="RefSeq" id="WP_102610991.1">
    <property type="nucleotide sequence ID" value="NZ_CADIKD010000014.1"/>
</dbReference>
<evidence type="ECO:0000259" key="12">
    <source>
        <dbReference type="PROSITE" id="PS50110"/>
    </source>
</evidence>
<feature type="compositionally biased region" description="Low complexity" evidence="10">
    <location>
        <begin position="181"/>
        <end position="194"/>
    </location>
</feature>
<comment type="caution">
    <text evidence="15">The sequence shown here is derived from an EMBL/GenBank/DDBJ whole genome shotgun (WGS) entry which is preliminary data.</text>
</comment>
<reference evidence="15 16" key="1">
    <citation type="submission" date="2018-01" db="EMBL/GenBank/DDBJ databases">
        <title>Whole genome analyses suggest that Burkholderia sensu lato contains two further novel genera in the rhizoxinica-symbiotica group Mycetohabitans gen. nov., and Trinickia gen. nov.: implications for the evolution of diazotrophy and nodulation in the Burkholderiaceae.</title>
        <authorList>
            <person name="Estrada-de los Santos P."/>
            <person name="Palmer M."/>
            <person name="Chavez-Ramirez B."/>
            <person name="Beukes C."/>
            <person name="Steenkamp E.T."/>
            <person name="Hirsch A.M."/>
            <person name="Manyaka P."/>
            <person name="Maluk M."/>
            <person name="Lafos M."/>
            <person name="Crook M."/>
            <person name="Gross E."/>
            <person name="Simon M.F."/>
            <person name="Bueno dos Reis Junior F."/>
            <person name="Poole P.S."/>
            <person name="Venter S.N."/>
            <person name="James E.K."/>
        </authorList>
    </citation>
    <scope>NUCLEOTIDE SEQUENCE [LARGE SCALE GENOMIC DNA]</scope>
    <source>
        <strain evidence="15 16">GP25-8</strain>
    </source>
</reference>
<dbReference type="SUPFAM" id="SSF52172">
    <property type="entry name" value="CheY-like"/>
    <property type="match status" value="1"/>
</dbReference>
<evidence type="ECO:0000256" key="10">
    <source>
        <dbReference type="SAM" id="MobiDB-lite"/>
    </source>
</evidence>
<dbReference type="PROSITE" id="PS50109">
    <property type="entry name" value="HIS_KIN"/>
    <property type="match status" value="1"/>
</dbReference>
<evidence type="ECO:0000313" key="16">
    <source>
        <dbReference type="Proteomes" id="UP000235347"/>
    </source>
</evidence>
<keyword evidence="3 9" id="KW-0597">Phosphoprotein</keyword>
<dbReference type="SUPFAM" id="SSF55785">
    <property type="entry name" value="PYP-like sensor domain (PAS domain)"/>
    <property type="match status" value="2"/>
</dbReference>
<dbReference type="Gene3D" id="1.10.287.130">
    <property type="match status" value="1"/>
</dbReference>
<accession>A0A2N7VYQ4</accession>
<feature type="domain" description="PAC" evidence="14">
    <location>
        <begin position="285"/>
        <end position="337"/>
    </location>
</feature>
<dbReference type="CDD" id="cd18161">
    <property type="entry name" value="REC_hyHK_blue-like"/>
    <property type="match status" value="1"/>
</dbReference>
<dbReference type="CDD" id="cd16919">
    <property type="entry name" value="HATPase_CckA-like"/>
    <property type="match status" value="1"/>
</dbReference>
<dbReference type="PRINTS" id="PR00344">
    <property type="entry name" value="BCTRLSENSOR"/>
</dbReference>
<evidence type="ECO:0000256" key="3">
    <source>
        <dbReference type="ARBA" id="ARBA00022553"/>
    </source>
</evidence>
<evidence type="ECO:0000313" key="15">
    <source>
        <dbReference type="EMBL" id="PMS22258.1"/>
    </source>
</evidence>